<dbReference type="InterPro" id="IPR001254">
    <property type="entry name" value="Trypsin_dom"/>
</dbReference>
<evidence type="ECO:0000259" key="4">
    <source>
        <dbReference type="PROSITE" id="PS50240"/>
    </source>
</evidence>
<dbReference type="InterPro" id="IPR001314">
    <property type="entry name" value="Peptidase_S1A"/>
</dbReference>
<keyword evidence="1" id="KW-1015">Disulfide bond</keyword>
<keyword evidence="2" id="KW-0378">Hydrolase</keyword>
<name>A0ABQ9JEC4_9CUCU</name>
<dbReference type="PRINTS" id="PR00722">
    <property type="entry name" value="CHYMOTRYPSIN"/>
</dbReference>
<evidence type="ECO:0000313" key="5">
    <source>
        <dbReference type="EMBL" id="KAJ8976561.1"/>
    </source>
</evidence>
<keyword evidence="2" id="KW-0720">Serine protease</keyword>
<gene>
    <name evidence="5" type="ORF">NQ317_014214</name>
</gene>
<dbReference type="Gene3D" id="2.40.10.10">
    <property type="entry name" value="Trypsin-like serine proteases"/>
    <property type="match status" value="1"/>
</dbReference>
<evidence type="ECO:0000256" key="1">
    <source>
        <dbReference type="ARBA" id="ARBA00023157"/>
    </source>
</evidence>
<evidence type="ECO:0000256" key="3">
    <source>
        <dbReference type="SAM" id="SignalP"/>
    </source>
</evidence>
<feature type="signal peptide" evidence="3">
    <location>
        <begin position="1"/>
        <end position="18"/>
    </location>
</feature>
<keyword evidence="2" id="KW-0645">Protease</keyword>
<sequence length="388" mass="43194">MSEFLFLIFQNAIFFAVGDRCITKVTGDEGICKISSDCPVVEEQAKRGVDLTTCGVYQLVTPIVCCPVDNFDTPRRQERPEPDPLIIFPDDEQPNGNTDLRISERKCEEYSSAITGIVQAIPLVTNTEPISLSVEKCDYNSVPLIVGGEPAEAGEFPFMAAVGFNSNEQKWRCGGTLISDRYVITAAHCTFSRDAGKPTVVRLGDLDLTTRSDGSEHKDYKITNIIVHPAYEYPKKYNDIALLRTETKIQFTRFIRPACLYTKNEIPDVLATATGWGRTDYAAENSDRLRKVTLDIYDNNLCSKTYQKEKDLPNGVSSNMLCAGEIKGGRDTCQGDSGGPLLITKEGNRCKFYIIGVTSFGKSCGQENTPAVYTKISRYVDWIERTIW</sequence>
<comment type="caution">
    <text evidence="5">The sequence shown here is derived from an EMBL/GenBank/DDBJ whole genome shotgun (WGS) entry which is preliminary data.</text>
</comment>
<dbReference type="InterPro" id="IPR009003">
    <property type="entry name" value="Peptidase_S1_PA"/>
</dbReference>
<dbReference type="PANTHER" id="PTHR24258:SF136">
    <property type="entry name" value="GH06673P-RELATED"/>
    <property type="match status" value="1"/>
</dbReference>
<proteinExistence type="predicted"/>
<accession>A0ABQ9JEC4</accession>
<dbReference type="PROSITE" id="PS00134">
    <property type="entry name" value="TRYPSIN_HIS"/>
    <property type="match status" value="1"/>
</dbReference>
<keyword evidence="6" id="KW-1185">Reference proteome</keyword>
<evidence type="ECO:0000313" key="6">
    <source>
        <dbReference type="Proteomes" id="UP001162164"/>
    </source>
</evidence>
<protein>
    <recommendedName>
        <fullName evidence="4">Peptidase S1 domain-containing protein</fullName>
    </recommendedName>
</protein>
<dbReference type="InterPro" id="IPR018114">
    <property type="entry name" value="TRYPSIN_HIS"/>
</dbReference>
<dbReference type="InterPro" id="IPR033116">
    <property type="entry name" value="TRYPSIN_SER"/>
</dbReference>
<dbReference type="SUPFAM" id="SSF50494">
    <property type="entry name" value="Trypsin-like serine proteases"/>
    <property type="match status" value="1"/>
</dbReference>
<organism evidence="5 6">
    <name type="scientific">Molorchus minor</name>
    <dbReference type="NCBI Taxonomy" id="1323400"/>
    <lineage>
        <taxon>Eukaryota</taxon>
        <taxon>Metazoa</taxon>
        <taxon>Ecdysozoa</taxon>
        <taxon>Arthropoda</taxon>
        <taxon>Hexapoda</taxon>
        <taxon>Insecta</taxon>
        <taxon>Pterygota</taxon>
        <taxon>Neoptera</taxon>
        <taxon>Endopterygota</taxon>
        <taxon>Coleoptera</taxon>
        <taxon>Polyphaga</taxon>
        <taxon>Cucujiformia</taxon>
        <taxon>Chrysomeloidea</taxon>
        <taxon>Cerambycidae</taxon>
        <taxon>Lamiinae</taxon>
        <taxon>Monochamini</taxon>
        <taxon>Molorchus</taxon>
    </lineage>
</organism>
<dbReference type="PANTHER" id="PTHR24258">
    <property type="entry name" value="SERINE PROTEASE-RELATED"/>
    <property type="match status" value="1"/>
</dbReference>
<dbReference type="PROSITE" id="PS50240">
    <property type="entry name" value="TRYPSIN_DOM"/>
    <property type="match status" value="1"/>
</dbReference>
<dbReference type="EMBL" id="JAPWTJ010000655">
    <property type="protein sequence ID" value="KAJ8976561.1"/>
    <property type="molecule type" value="Genomic_DNA"/>
</dbReference>
<dbReference type="SMART" id="SM00020">
    <property type="entry name" value="Tryp_SPc"/>
    <property type="match status" value="1"/>
</dbReference>
<feature type="chain" id="PRO_5045279108" description="Peptidase S1 domain-containing protein" evidence="3">
    <location>
        <begin position="19"/>
        <end position="388"/>
    </location>
</feature>
<dbReference type="Proteomes" id="UP001162164">
    <property type="component" value="Unassembled WGS sequence"/>
</dbReference>
<dbReference type="PROSITE" id="PS00135">
    <property type="entry name" value="TRYPSIN_SER"/>
    <property type="match status" value="1"/>
</dbReference>
<dbReference type="CDD" id="cd00190">
    <property type="entry name" value="Tryp_SPc"/>
    <property type="match status" value="1"/>
</dbReference>
<dbReference type="InterPro" id="IPR043504">
    <property type="entry name" value="Peptidase_S1_PA_chymotrypsin"/>
</dbReference>
<dbReference type="Pfam" id="PF00089">
    <property type="entry name" value="Trypsin"/>
    <property type="match status" value="1"/>
</dbReference>
<feature type="domain" description="Peptidase S1" evidence="4">
    <location>
        <begin position="145"/>
        <end position="388"/>
    </location>
</feature>
<keyword evidence="3" id="KW-0732">Signal</keyword>
<reference evidence="5" key="1">
    <citation type="journal article" date="2023" name="Insect Mol. Biol.">
        <title>Genome sequencing provides insights into the evolution of gene families encoding plant cell wall-degrading enzymes in longhorned beetles.</title>
        <authorList>
            <person name="Shin N.R."/>
            <person name="Okamura Y."/>
            <person name="Kirsch R."/>
            <person name="Pauchet Y."/>
        </authorList>
    </citation>
    <scope>NUCLEOTIDE SEQUENCE</scope>
    <source>
        <strain evidence="5">MMC_N1</strain>
    </source>
</reference>
<evidence type="ECO:0000256" key="2">
    <source>
        <dbReference type="RuleBase" id="RU363034"/>
    </source>
</evidence>